<evidence type="ECO:0000313" key="2">
    <source>
        <dbReference type="Proteomes" id="UP000249451"/>
    </source>
</evidence>
<feature type="non-terminal residue" evidence="1">
    <location>
        <position position="1"/>
    </location>
</feature>
<name>A0A2W5B6C2_9CORY</name>
<dbReference type="AlphaFoldDB" id="A0A2W5B6C2"/>
<accession>A0A2W5B6C2</accession>
<organism evidence="1 2">
    <name type="scientific">Corynebacterium urealyticum</name>
    <dbReference type="NCBI Taxonomy" id="43771"/>
    <lineage>
        <taxon>Bacteria</taxon>
        <taxon>Bacillati</taxon>
        <taxon>Actinomycetota</taxon>
        <taxon>Actinomycetes</taxon>
        <taxon>Mycobacteriales</taxon>
        <taxon>Corynebacteriaceae</taxon>
        <taxon>Corynebacterium</taxon>
    </lineage>
</organism>
<protein>
    <submittedName>
        <fullName evidence="1">Peroxide stress protein YaaA</fullName>
    </submittedName>
</protein>
<dbReference type="EMBL" id="QFNY01000149">
    <property type="protein sequence ID" value="PZP00150.1"/>
    <property type="molecule type" value="Genomic_DNA"/>
</dbReference>
<dbReference type="Proteomes" id="UP000249451">
    <property type="component" value="Unassembled WGS sequence"/>
</dbReference>
<reference evidence="1 2" key="1">
    <citation type="submission" date="2017-11" db="EMBL/GenBank/DDBJ databases">
        <title>Infants hospitalized years apart are colonized by the same room-sourced microbial strains.</title>
        <authorList>
            <person name="Brooks B."/>
            <person name="Olm M.R."/>
            <person name="Firek B.A."/>
            <person name="Baker R."/>
            <person name="Thomas B.C."/>
            <person name="Morowitz M.J."/>
            <person name="Banfield J.F."/>
        </authorList>
    </citation>
    <scope>NUCLEOTIDE SEQUENCE [LARGE SCALE GENOMIC DNA]</scope>
    <source>
        <strain evidence="1">S2_012_000_R3_87</strain>
    </source>
</reference>
<comment type="caution">
    <text evidence="1">The sequence shown here is derived from an EMBL/GenBank/DDBJ whole genome shotgun (WGS) entry which is preliminary data.</text>
</comment>
<proteinExistence type="predicted"/>
<gene>
    <name evidence="1" type="ORF">DI609_06910</name>
</gene>
<evidence type="ECO:0000313" key="1">
    <source>
        <dbReference type="EMBL" id="PZP00150.1"/>
    </source>
</evidence>
<sequence length="91" mass="9783">GKLKTAVTVRVESVQPDGSRKVVSHFNKHYKGLVARELALTGGHLPADPQGTGELAEAFAHRIGEVEAFVEANFRTEVHNPGEVTLIVPAE</sequence>